<keyword evidence="1" id="KW-0812">Transmembrane</keyword>
<name>A0A8S5PZE0_9CAUD</name>
<evidence type="ECO:0000256" key="1">
    <source>
        <dbReference type="SAM" id="Phobius"/>
    </source>
</evidence>
<evidence type="ECO:0000313" key="2">
    <source>
        <dbReference type="EMBL" id="DAE11757.1"/>
    </source>
</evidence>
<keyword evidence="1" id="KW-0472">Membrane</keyword>
<sequence>MLLFDDGKKLEKAVGEEAAKTIVEVLERFDESQRSASASKGDLRETELRLLKEIDGVRLEIQKAKAETIKWVAGIITAQTVAIIAAIIALMK</sequence>
<dbReference type="EMBL" id="BK015536">
    <property type="protein sequence ID" value="DAE11757.1"/>
    <property type="molecule type" value="Genomic_DNA"/>
</dbReference>
<organism evidence="2">
    <name type="scientific">Podoviridae sp. ctIlO27</name>
    <dbReference type="NCBI Taxonomy" id="2825238"/>
    <lineage>
        <taxon>Viruses</taxon>
        <taxon>Duplodnaviria</taxon>
        <taxon>Heunggongvirae</taxon>
        <taxon>Uroviricota</taxon>
        <taxon>Caudoviricetes</taxon>
    </lineage>
</organism>
<evidence type="ECO:0008006" key="3">
    <source>
        <dbReference type="Google" id="ProtNLM"/>
    </source>
</evidence>
<protein>
    <recommendedName>
        <fullName evidence="3">DUF1640 domain-containing protein</fullName>
    </recommendedName>
</protein>
<proteinExistence type="predicted"/>
<feature type="transmembrane region" description="Helical" evidence="1">
    <location>
        <begin position="71"/>
        <end position="91"/>
    </location>
</feature>
<reference evidence="2" key="1">
    <citation type="journal article" date="2021" name="Proc. Natl. Acad. Sci. U.S.A.">
        <title>A Catalog of Tens of Thousands of Viruses from Human Metagenomes Reveals Hidden Associations with Chronic Diseases.</title>
        <authorList>
            <person name="Tisza M.J."/>
            <person name="Buck C.B."/>
        </authorList>
    </citation>
    <scope>NUCLEOTIDE SEQUENCE</scope>
    <source>
        <strain evidence="2">CtIlO27</strain>
    </source>
</reference>
<accession>A0A8S5PZE0</accession>
<keyword evidence="1" id="KW-1133">Transmembrane helix</keyword>